<dbReference type="GO" id="GO:0005737">
    <property type="term" value="C:cytoplasm"/>
    <property type="evidence" value="ECO:0007669"/>
    <property type="project" value="TreeGrafter"/>
</dbReference>
<dbReference type="NCBIfam" id="NF047832">
    <property type="entry name" value="caspase_w_EACC1"/>
    <property type="match status" value="1"/>
</dbReference>
<dbReference type="InterPro" id="IPR029030">
    <property type="entry name" value="Caspase-like_dom_sf"/>
</dbReference>
<organism evidence="6 7">
    <name type="scientific">Stackebrandtia nassauensis (strain DSM 44728 / CIP 108903 / NRRL B-16338 / NBRC 102104 / LLR-40K-21)</name>
    <dbReference type="NCBI Taxonomy" id="446470"/>
    <lineage>
        <taxon>Bacteria</taxon>
        <taxon>Bacillati</taxon>
        <taxon>Actinomycetota</taxon>
        <taxon>Actinomycetes</taxon>
        <taxon>Glycomycetales</taxon>
        <taxon>Glycomycetaceae</taxon>
        <taxon>Stackebrandtia</taxon>
    </lineage>
</organism>
<dbReference type="InterPro" id="IPR025662">
    <property type="entry name" value="Sigma_54_int_dom_ATP-bd_1"/>
</dbReference>
<evidence type="ECO:0000313" key="7">
    <source>
        <dbReference type="Proteomes" id="UP000000844"/>
    </source>
</evidence>
<feature type="region of interest" description="Disordered" evidence="4">
    <location>
        <begin position="495"/>
        <end position="518"/>
    </location>
</feature>
<dbReference type="STRING" id="446470.Snas_0361"/>
<dbReference type="Pfam" id="PF02861">
    <property type="entry name" value="Clp_N"/>
    <property type="match status" value="1"/>
</dbReference>
<dbReference type="AlphaFoldDB" id="D3Q4B9"/>
<keyword evidence="2" id="KW-0067">ATP-binding</keyword>
<dbReference type="Gene3D" id="1.10.1780.10">
    <property type="entry name" value="Clp, N-terminal domain"/>
    <property type="match status" value="1"/>
</dbReference>
<dbReference type="PANTHER" id="PTHR11638:SF18">
    <property type="entry name" value="HEAT SHOCK PROTEIN 104"/>
    <property type="match status" value="1"/>
</dbReference>
<dbReference type="PROSITE" id="PS00675">
    <property type="entry name" value="SIGMA54_INTERACT_1"/>
    <property type="match status" value="1"/>
</dbReference>
<feature type="domain" description="Clp R" evidence="5">
    <location>
        <begin position="1"/>
        <end position="143"/>
    </location>
</feature>
<dbReference type="SUPFAM" id="SSF81923">
    <property type="entry name" value="Double Clp-N motif"/>
    <property type="match status" value="1"/>
</dbReference>
<dbReference type="eggNOG" id="COG4249">
    <property type="taxonomic scope" value="Bacteria"/>
</dbReference>
<evidence type="ECO:0000256" key="3">
    <source>
        <dbReference type="PROSITE-ProRule" id="PRU01251"/>
    </source>
</evidence>
<keyword evidence="3" id="KW-0677">Repeat</keyword>
<gene>
    <name evidence="6" type="ordered locus">Snas_0361</name>
</gene>
<dbReference type="InterPro" id="IPR004176">
    <property type="entry name" value="Clp_R_N"/>
</dbReference>
<sequence>MAGGFNDHATYLVRLARKKAKQAGRTRVQPLHLLGSLLETASMAGRIMDCLSESDHNQDKRNPVHVFELEPEDDDLVPFAEEMAAILSAARDEARSLDDALIAPEHLLLGILRHGDNEAALTLEAKGIVMQPVRQALLHLRNEHSVDQIRDIVERSSDGTIMVLTPTMWTLKDLCLSATQACFNGFLEGTTSTTVREPEVRRILQVLSRNTRNNIVLIGESGVGKSVVLRDVARCFASGQVTDTLRDKEPFWVEWDRLQTMSSNPAPYWLNYCLDRAAHQGVILFLDDVAEHVDFGSRLGTDGPETSLWRHLSNKTMQVVMTMKPSEYAKFANESPLHRHFEPVRIPELSTEQTITVLNEVIRQRLSTHHAVSIADEAIPTAADLANRYIPDQFLPAKAVTLLDEACANVQTARLDVDRVRLKFEAMDKAIHDFDGAGSEPESPEHQLNRALYVRQWTEEHAPELNAAYSRDLGLVDDEAVRRTLAELKGIPVQELRVPDSTEPSPQPSDLTTPAATRLPNRLTSTAVLLGAAHYAHDAIPDTPAITNNLLSLNRRLTDVEHGSFSPDRVHQPTTDLDTPHIPAIVEATRAATDTLLVYYSGHGLIADDGQLYLGLATTDPELWEYTALPYDKLRKAVHDAPARNKILILDCCFAGRAIDDLSDPGRSSGQLDIEGTYVLTATTATRTAHASDGADHTAFTGALLGVLSEGVDEREELIRLSDIYSRLDRRLIAKGLPKPQQRGTNNIHNLALTRNPRWNRTLAA</sequence>
<evidence type="ECO:0000256" key="1">
    <source>
        <dbReference type="ARBA" id="ARBA00022741"/>
    </source>
</evidence>
<feature type="compositionally biased region" description="Polar residues" evidence="4">
    <location>
        <begin position="502"/>
        <end position="515"/>
    </location>
</feature>
<name>D3Q4B9_STANL</name>
<dbReference type="SUPFAM" id="SSF52129">
    <property type="entry name" value="Caspase-like"/>
    <property type="match status" value="1"/>
</dbReference>
<dbReference type="Gene3D" id="3.40.50.1460">
    <property type="match status" value="1"/>
</dbReference>
<dbReference type="PANTHER" id="PTHR11638">
    <property type="entry name" value="ATP-DEPENDENT CLP PROTEASE"/>
    <property type="match status" value="1"/>
</dbReference>
<protein>
    <submittedName>
        <fullName evidence="6">Clp domain protein</fullName>
    </submittedName>
</protein>
<dbReference type="GO" id="GO:0016887">
    <property type="term" value="F:ATP hydrolysis activity"/>
    <property type="evidence" value="ECO:0007669"/>
    <property type="project" value="TreeGrafter"/>
</dbReference>
<dbReference type="eggNOG" id="COG0542">
    <property type="taxonomic scope" value="Bacteria"/>
</dbReference>
<reference evidence="6 7" key="1">
    <citation type="journal article" date="2009" name="Stand. Genomic Sci.">
        <title>Complete genome sequence of Stackebrandtia nassauensis type strain (LLR-40K-21).</title>
        <authorList>
            <person name="Munk C."/>
            <person name="Lapidus A."/>
            <person name="Copeland A."/>
            <person name="Jando M."/>
            <person name="Mayilraj S."/>
            <person name="Glavina Del Rio T."/>
            <person name="Nolan M."/>
            <person name="Chen F."/>
            <person name="Lucas S."/>
            <person name="Tice H."/>
            <person name="Cheng J.F."/>
            <person name="Han C."/>
            <person name="Detter J.C."/>
            <person name="Bruce D."/>
            <person name="Goodwin L."/>
            <person name="Chain P."/>
            <person name="Pitluck S."/>
            <person name="Goker M."/>
            <person name="Ovchinikova G."/>
            <person name="Pati A."/>
            <person name="Ivanova N."/>
            <person name="Mavromatis K."/>
            <person name="Chen A."/>
            <person name="Palaniappan K."/>
            <person name="Land M."/>
            <person name="Hauser L."/>
            <person name="Chang Y.J."/>
            <person name="Jeffries C.D."/>
            <person name="Bristow J."/>
            <person name="Eisen J.A."/>
            <person name="Markowitz V."/>
            <person name="Hugenholtz P."/>
            <person name="Kyrpides N.C."/>
            <person name="Klenk H.P."/>
        </authorList>
    </citation>
    <scope>NUCLEOTIDE SEQUENCE [LARGE SCALE GENOMIC DNA]</scope>
    <source>
        <strain evidence="7">DSM 44728 / CIP 108903 / NRRL B-16338 / NBRC 102104 / LLR-40K-21</strain>
    </source>
</reference>
<dbReference type="InterPro" id="IPR050130">
    <property type="entry name" value="ClpA_ClpB"/>
</dbReference>
<dbReference type="GO" id="GO:0034605">
    <property type="term" value="P:cellular response to heat"/>
    <property type="evidence" value="ECO:0007669"/>
    <property type="project" value="TreeGrafter"/>
</dbReference>
<accession>D3Q4B9</accession>
<dbReference type="KEGG" id="sna:Snas_0361"/>
<evidence type="ECO:0000256" key="4">
    <source>
        <dbReference type="SAM" id="MobiDB-lite"/>
    </source>
</evidence>
<dbReference type="GO" id="GO:0004197">
    <property type="term" value="F:cysteine-type endopeptidase activity"/>
    <property type="evidence" value="ECO:0007669"/>
    <property type="project" value="InterPro"/>
</dbReference>
<dbReference type="InterPro" id="IPR041546">
    <property type="entry name" value="ClpA/ClpB_AAA_lid"/>
</dbReference>
<dbReference type="Pfam" id="PF17871">
    <property type="entry name" value="AAA_lid_9"/>
    <property type="match status" value="1"/>
</dbReference>
<keyword evidence="1" id="KW-0547">Nucleotide-binding</keyword>
<evidence type="ECO:0000313" key="6">
    <source>
        <dbReference type="EMBL" id="ADD40079.1"/>
    </source>
</evidence>
<dbReference type="GO" id="GO:0006508">
    <property type="term" value="P:proteolysis"/>
    <property type="evidence" value="ECO:0007669"/>
    <property type="project" value="InterPro"/>
</dbReference>
<dbReference type="Pfam" id="PF00656">
    <property type="entry name" value="Peptidase_C14"/>
    <property type="match status" value="1"/>
</dbReference>
<dbReference type="InterPro" id="IPR027417">
    <property type="entry name" value="P-loop_NTPase"/>
</dbReference>
<dbReference type="InterPro" id="IPR036628">
    <property type="entry name" value="Clp_N_dom_sf"/>
</dbReference>
<evidence type="ECO:0000256" key="2">
    <source>
        <dbReference type="ARBA" id="ARBA00022840"/>
    </source>
</evidence>
<dbReference type="EMBL" id="CP001778">
    <property type="protein sequence ID" value="ADD40079.1"/>
    <property type="molecule type" value="Genomic_DNA"/>
</dbReference>
<dbReference type="SUPFAM" id="SSF52540">
    <property type="entry name" value="P-loop containing nucleoside triphosphate hydrolases"/>
    <property type="match status" value="1"/>
</dbReference>
<dbReference type="PROSITE" id="PS51903">
    <property type="entry name" value="CLP_R"/>
    <property type="match status" value="1"/>
</dbReference>
<dbReference type="Proteomes" id="UP000000844">
    <property type="component" value="Chromosome"/>
</dbReference>
<dbReference type="InterPro" id="IPR011600">
    <property type="entry name" value="Pept_C14_caspase"/>
</dbReference>
<dbReference type="HOGENOM" id="CLU_364805_0_0_11"/>
<dbReference type="Gene3D" id="3.40.50.300">
    <property type="entry name" value="P-loop containing nucleotide triphosphate hydrolases"/>
    <property type="match status" value="2"/>
</dbReference>
<keyword evidence="7" id="KW-1185">Reference proteome</keyword>
<proteinExistence type="predicted"/>
<evidence type="ECO:0000259" key="5">
    <source>
        <dbReference type="PROSITE" id="PS51903"/>
    </source>
</evidence>
<dbReference type="GO" id="GO:0005524">
    <property type="term" value="F:ATP binding"/>
    <property type="evidence" value="ECO:0007669"/>
    <property type="project" value="UniProtKB-KW"/>
</dbReference>